<feature type="region of interest" description="Disordered" evidence="1">
    <location>
        <begin position="347"/>
        <end position="485"/>
    </location>
</feature>
<dbReference type="AlphaFoldDB" id="A0A150GK80"/>
<feature type="compositionally biased region" description="Low complexity" evidence="1">
    <location>
        <begin position="282"/>
        <end position="292"/>
    </location>
</feature>
<evidence type="ECO:0000313" key="2">
    <source>
        <dbReference type="EMBL" id="KXZ50208.1"/>
    </source>
</evidence>
<accession>A0A150GK80</accession>
<dbReference type="EMBL" id="LSYV01000018">
    <property type="protein sequence ID" value="KXZ50208.1"/>
    <property type="molecule type" value="Genomic_DNA"/>
</dbReference>
<feature type="compositionally biased region" description="Gly residues" evidence="1">
    <location>
        <begin position="251"/>
        <end position="263"/>
    </location>
</feature>
<dbReference type="Proteomes" id="UP000075714">
    <property type="component" value="Unassembled WGS sequence"/>
</dbReference>
<reference evidence="3" key="1">
    <citation type="journal article" date="2016" name="Nat. Commun.">
        <title>The Gonium pectorale genome demonstrates co-option of cell cycle regulation during the evolution of multicellularity.</title>
        <authorList>
            <person name="Hanschen E.R."/>
            <person name="Marriage T.N."/>
            <person name="Ferris P.J."/>
            <person name="Hamaji T."/>
            <person name="Toyoda A."/>
            <person name="Fujiyama A."/>
            <person name="Neme R."/>
            <person name="Noguchi H."/>
            <person name="Minakuchi Y."/>
            <person name="Suzuki M."/>
            <person name="Kawai-Toyooka H."/>
            <person name="Smith D.R."/>
            <person name="Sparks H."/>
            <person name="Anderson J."/>
            <person name="Bakaric R."/>
            <person name="Luria V."/>
            <person name="Karger A."/>
            <person name="Kirschner M.W."/>
            <person name="Durand P.M."/>
            <person name="Michod R.E."/>
            <person name="Nozaki H."/>
            <person name="Olson B.J."/>
        </authorList>
    </citation>
    <scope>NUCLEOTIDE SEQUENCE [LARGE SCALE GENOMIC DNA]</scope>
    <source>
        <strain evidence="3">NIES-2863</strain>
    </source>
</reference>
<gene>
    <name evidence="2" type="ORF">GPECTOR_17g845</name>
</gene>
<feature type="compositionally biased region" description="Basic and acidic residues" evidence="1">
    <location>
        <begin position="270"/>
        <end position="281"/>
    </location>
</feature>
<evidence type="ECO:0000313" key="3">
    <source>
        <dbReference type="Proteomes" id="UP000075714"/>
    </source>
</evidence>
<sequence length="485" mass="50629">MKTQEDYRAQVMARLLPEQPRQQKAEEVLALARENTKQRIAFFKESRLAESRHRLQHTSAARVQYGAEEMCPMDDDDYMVYEEEQSAGGKPLQPSTPGLASDGLAFGPSACAGVGATARSAYVTAAPADPGAEDWVYRAAGIAADPAANGKGRLRRASLLHMVYNNAGVSAVLAVASGSVPAGQTSSDDEIGNEFSSESYSGLGAASGRSRLNGAAATAKPRAPSVPLGQALTRLQSRRCSFLSAQQAQFGGDGDAAAGGGGRMTVSGCERTEGGDGDKSGGAEPAGAGASTGGAAAFGTISFKGLSTPPVREIEPLPALALASRSSRRSLDERALGSYLRTTAATASLSASQSEAGVSSLPVETLPRGPSRQAPPSRYQSRASVAPTDCGGQHAPAGERPKPCRLSVELPPCPGSPMTSPRSTQDGYPHQQPNGQGHRHGSAPKLPSPDDLRNQQHGRKEPGLMARLFRELRELRKRSEGESDQ</sequence>
<feature type="compositionally biased region" description="Polar residues" evidence="1">
    <location>
        <begin position="417"/>
        <end position="435"/>
    </location>
</feature>
<feature type="region of interest" description="Disordered" evidence="1">
    <location>
        <begin position="251"/>
        <end position="292"/>
    </location>
</feature>
<evidence type="ECO:0000256" key="1">
    <source>
        <dbReference type="SAM" id="MobiDB-lite"/>
    </source>
</evidence>
<comment type="caution">
    <text evidence="2">The sequence shown here is derived from an EMBL/GenBank/DDBJ whole genome shotgun (WGS) entry which is preliminary data.</text>
</comment>
<feature type="compositionally biased region" description="Basic and acidic residues" evidence="1">
    <location>
        <begin position="448"/>
        <end position="485"/>
    </location>
</feature>
<name>A0A150GK80_GONPE</name>
<protein>
    <submittedName>
        <fullName evidence="2">Uncharacterized protein</fullName>
    </submittedName>
</protein>
<proteinExistence type="predicted"/>
<organism evidence="2 3">
    <name type="scientific">Gonium pectorale</name>
    <name type="common">Green alga</name>
    <dbReference type="NCBI Taxonomy" id="33097"/>
    <lineage>
        <taxon>Eukaryota</taxon>
        <taxon>Viridiplantae</taxon>
        <taxon>Chlorophyta</taxon>
        <taxon>core chlorophytes</taxon>
        <taxon>Chlorophyceae</taxon>
        <taxon>CS clade</taxon>
        <taxon>Chlamydomonadales</taxon>
        <taxon>Volvocaceae</taxon>
        <taxon>Gonium</taxon>
    </lineage>
</organism>
<keyword evidence="3" id="KW-1185">Reference proteome</keyword>